<feature type="transmembrane region" description="Helical" evidence="1">
    <location>
        <begin position="744"/>
        <end position="764"/>
    </location>
</feature>
<evidence type="ECO:0000256" key="1">
    <source>
        <dbReference type="SAM" id="Phobius"/>
    </source>
</evidence>
<organism evidence="2">
    <name type="scientific">Flexilinea flocculi</name>
    <dbReference type="NCBI Taxonomy" id="1678840"/>
    <lineage>
        <taxon>Bacteria</taxon>
        <taxon>Bacillati</taxon>
        <taxon>Chloroflexota</taxon>
        <taxon>Anaerolineae</taxon>
        <taxon>Anaerolineales</taxon>
        <taxon>Anaerolineaceae</taxon>
        <taxon>Flexilinea</taxon>
    </lineage>
</organism>
<dbReference type="PANTHER" id="PTHR37309">
    <property type="entry name" value="SLR0284 PROTEIN"/>
    <property type="match status" value="1"/>
</dbReference>
<name>A0A0K8PAF8_9CHLR</name>
<dbReference type="AlphaFoldDB" id="A0A0K8PAF8"/>
<keyword evidence="1" id="KW-1133">Transmembrane helix</keyword>
<feature type="transmembrane region" description="Helical" evidence="1">
    <location>
        <begin position="71"/>
        <end position="94"/>
    </location>
</feature>
<dbReference type="SUPFAM" id="SSF53649">
    <property type="entry name" value="Alkaline phosphatase-like"/>
    <property type="match status" value="1"/>
</dbReference>
<proteinExistence type="predicted"/>
<dbReference type="Gene3D" id="3.40.720.10">
    <property type="entry name" value="Alkaline Phosphatase, subunit A"/>
    <property type="match status" value="1"/>
</dbReference>
<protein>
    <submittedName>
        <fullName evidence="2">Uncharacterized membrane protein YvlD, DUF360 family</fullName>
    </submittedName>
</protein>
<dbReference type="Pfam" id="PF04020">
    <property type="entry name" value="Phage_holin_4_2"/>
    <property type="match status" value="1"/>
</dbReference>
<keyword evidence="1" id="KW-0812">Transmembrane</keyword>
<feature type="transmembrane region" description="Helical" evidence="1">
    <location>
        <begin position="835"/>
        <end position="856"/>
    </location>
</feature>
<feature type="transmembrane region" description="Helical" evidence="1">
    <location>
        <begin position="40"/>
        <end position="59"/>
    </location>
</feature>
<feature type="transmembrane region" description="Helical" evidence="1">
    <location>
        <begin position="813"/>
        <end position="829"/>
    </location>
</feature>
<dbReference type="Proteomes" id="UP000053370">
    <property type="component" value="Unassembled WGS sequence"/>
</dbReference>
<dbReference type="STRING" id="1678840.ATC1_1149"/>
<dbReference type="InterPro" id="IPR002591">
    <property type="entry name" value="Phosphodiest/P_Trfase"/>
</dbReference>
<feature type="transmembrane region" description="Helical" evidence="1">
    <location>
        <begin position="106"/>
        <end position="126"/>
    </location>
</feature>
<feature type="transmembrane region" description="Helical" evidence="1">
    <location>
        <begin position="7"/>
        <end position="28"/>
    </location>
</feature>
<dbReference type="Pfam" id="PF01663">
    <property type="entry name" value="Phosphodiest"/>
    <property type="match status" value="1"/>
</dbReference>
<dbReference type="InterPro" id="IPR007165">
    <property type="entry name" value="Phage_holin_4_2"/>
</dbReference>
<accession>A0A0K8PAF8</accession>
<dbReference type="OrthoDB" id="155529at2"/>
<keyword evidence="1" id="KW-0472">Membrane</keyword>
<feature type="transmembrane region" description="Helical" evidence="1">
    <location>
        <begin position="863"/>
        <end position="884"/>
    </location>
</feature>
<evidence type="ECO:0000313" key="3">
    <source>
        <dbReference type="Proteomes" id="UP000053370"/>
    </source>
</evidence>
<sequence>MRNIFSLLLRWIILWVFNAACFLVSNWLLPGLTILPDQELSIIISAMSVSLIFTLLNLLVRPFLLLLTIPLTGLTAGLFSLLINAFTILLVAYFTDLFVIDSYWTGFVASFLFALTNIIFSTLIPIDDDLLYFDFVGERIKKQTRIQDDGKKGIIVLEIDGLSYTRMQKAVSKRIMPFVSELLDSGKYQIDEFDCGIPSQTSSSQAGIMFGNNHNICAFRWYDKKLKKVISSGNFQDANLIEKRILEEKPGGLLQGGVSINNLMSGNAAAAILTVSSIFPRNNEELITRNIDIYLFSMNPYLLTKSILHALFEAAVEILQYLWAKVRNKRPRLNRLRRFYPLVRGATAVLLRDISTALIINDVYRGRPAIYATFYGHDEIAHHSGPDSLEAMHTLNGIDRSIKKIWHAAEKDAGREYELLILSDHGQSFGTTFKQRYGYPLSTFIRQLAYECAVEKAVTLVTGIENSADNDASIRAALMALRSVSAQNPGSIREQTISRIEKALDKNERRELIEELESQESDIWVLASGNLVNVYFSFLNHKVSLAEIEAHYPNLVQRLIEHPGIGLVVVQKDGEPIAIGKEGSRNLITGVISGKDPFLPYGNPELRQEQISYLAQFPSGGDMILFSTVYADGTVASFEELIGSHGGMGGEQTSAFIFHPVTIKIPDHISNSNQIYDILLNCRNQLSEKDIRAQQQASAAEIKAGWSFSRLLAGIRHTSRWTPLLRDIVLFQGDSYRKIGNDPIFNGPALLISLISLSSNLVVWLLMTDIPLENRILAGLITWSVNLFMLIGSAYASTLILQKEDLFGKMIRGFLFCGILDILWFGALFPGFRSFWFIPILLIRLIATATAAAGIADIQGKKRLIVIPVVLFLFILTSLIFFILLESVAAIFQLDSLHQMNILFRMFLERP</sequence>
<evidence type="ECO:0000313" key="2">
    <source>
        <dbReference type="EMBL" id="GAP39130.1"/>
    </source>
</evidence>
<dbReference type="EMBL" id="DF968179">
    <property type="protein sequence ID" value="GAP39130.1"/>
    <property type="molecule type" value="Genomic_DNA"/>
</dbReference>
<reference evidence="2" key="1">
    <citation type="journal article" date="2015" name="Genome Announc.">
        <title>Draft Genome Sequence of Anaerolineae Strain TC1, a Novel Isolate from a Methanogenic Wastewater Treatment System.</title>
        <authorList>
            <person name="Matsuura N."/>
            <person name="Tourlousse D.M."/>
            <person name="Sun L."/>
            <person name="Toyonaga M."/>
            <person name="Kuroda K."/>
            <person name="Ohashi A."/>
            <person name="Cruz R."/>
            <person name="Yamaguchi T."/>
            <person name="Sekiguchi Y."/>
        </authorList>
    </citation>
    <scope>NUCLEOTIDE SEQUENCE [LARGE SCALE GENOMIC DNA]</scope>
    <source>
        <strain evidence="2">TC1</strain>
    </source>
</reference>
<dbReference type="PANTHER" id="PTHR37309:SF1">
    <property type="entry name" value="SLR0284 PROTEIN"/>
    <property type="match status" value="1"/>
</dbReference>
<feature type="transmembrane region" description="Helical" evidence="1">
    <location>
        <begin position="776"/>
        <end position="801"/>
    </location>
</feature>
<gene>
    <name evidence="2" type="ORF">ATC1_1149</name>
</gene>
<dbReference type="RefSeq" id="WP_062276846.1">
    <property type="nucleotide sequence ID" value="NZ_DF968179.1"/>
</dbReference>
<keyword evidence="3" id="KW-1185">Reference proteome</keyword>
<dbReference type="InterPro" id="IPR017850">
    <property type="entry name" value="Alkaline_phosphatase_core_sf"/>
</dbReference>